<evidence type="ECO:0000313" key="1">
    <source>
        <dbReference type="EMBL" id="SSC67342.1"/>
    </source>
</evidence>
<keyword evidence="2" id="KW-1185">Reference proteome</keyword>
<dbReference type="EMBL" id="UEYP01000004">
    <property type="protein sequence ID" value="SSC67342.1"/>
    <property type="molecule type" value="Genomic_DNA"/>
</dbReference>
<accession>A0A376AHL6</accession>
<gene>
    <name evidence="1" type="ORF">RHIZ70_3050</name>
</gene>
<proteinExistence type="predicted"/>
<organism evidence="1 2">
    <name type="scientific">Ciceribacter selenitireducens ATCC BAA-1503</name>
    <dbReference type="NCBI Taxonomy" id="1336235"/>
    <lineage>
        <taxon>Bacteria</taxon>
        <taxon>Pseudomonadati</taxon>
        <taxon>Pseudomonadota</taxon>
        <taxon>Alphaproteobacteria</taxon>
        <taxon>Hyphomicrobiales</taxon>
        <taxon>Rhizobiaceae</taxon>
        <taxon>Ciceribacter</taxon>
    </lineage>
</organism>
<dbReference type="OrthoDB" id="8475916at2"/>
<dbReference type="Proteomes" id="UP000254764">
    <property type="component" value="Unassembled WGS sequence"/>
</dbReference>
<dbReference type="AlphaFoldDB" id="A0A376AHL6"/>
<protein>
    <submittedName>
        <fullName evidence="1">Uncharacterized protein</fullName>
    </submittedName>
</protein>
<name>A0A376AHL6_9HYPH</name>
<sequence>MVNNSNTHHVATQLARQFHRAALAHDAAEAAGDENAERIHSARIDALREEVSFHPAGSPEGALYFAQLLRGDIDQMGDDESVFETERRLGRMERLAVSLVQYLERASGIDRTDYRLDWYGGHECDAQAFGSVSPVFAA</sequence>
<reference evidence="2" key="1">
    <citation type="submission" date="2018-07" db="EMBL/GenBank/DDBJ databases">
        <authorList>
            <person name="Peiro R."/>
            <person name="Begona"/>
            <person name="Cbmso G."/>
            <person name="Lopez M."/>
            <person name="Gonzalez S."/>
        </authorList>
    </citation>
    <scope>NUCLEOTIDE SEQUENCE [LARGE SCALE GENOMIC DNA]</scope>
</reference>
<dbReference type="RefSeq" id="WP_115670014.1">
    <property type="nucleotide sequence ID" value="NZ_UEYP01000004.1"/>
</dbReference>
<evidence type="ECO:0000313" key="2">
    <source>
        <dbReference type="Proteomes" id="UP000254764"/>
    </source>
</evidence>